<reference evidence="3 4" key="1">
    <citation type="submission" date="2016-10" db="EMBL/GenBank/DDBJ databases">
        <authorList>
            <person name="de Groot N.N."/>
        </authorList>
    </citation>
    <scope>NUCLEOTIDE SEQUENCE [LARGE SCALE GENOMIC DNA]</scope>
    <source>
        <strain evidence="3 4">KPR-7B</strain>
    </source>
</reference>
<evidence type="ECO:0000313" key="3">
    <source>
        <dbReference type="EMBL" id="SDM44137.1"/>
    </source>
</evidence>
<evidence type="ECO:0000313" key="4">
    <source>
        <dbReference type="Proteomes" id="UP000199671"/>
    </source>
</evidence>
<keyword evidence="2" id="KW-0812">Transmembrane</keyword>
<dbReference type="Proteomes" id="UP000199671">
    <property type="component" value="Unassembled WGS sequence"/>
</dbReference>
<keyword evidence="2" id="KW-0472">Membrane</keyword>
<sequence>MTTSSAPEHQPDPHLAGGATRRVSVFGRNGRDGRLDRDAAEAEWQDAQATQAVSAGAALSDVAATTALPESYAPADYAGTGYTDTDYVSAGAGSPPTMAMPVDPNYAVSPDRPTYAPGDGHTQSAAQAALPAPVRLPAPPTRRHTAATPLGTILVLVSSALLGWGIYTLLTSLDVFAVVQSSDLRIDTMAAAAFAVGGVLAFVGFIIACVAVVRARPKTAAALLLLASLVLPTAATAGGAYYGAMALKEQTTAQAQAYVGAIDVDRVDAVITEVESWGVDIPGKEKVLDILRAAKGEG</sequence>
<feature type="transmembrane region" description="Helical" evidence="2">
    <location>
        <begin position="150"/>
        <end position="170"/>
    </location>
</feature>
<feature type="compositionally biased region" description="Basic and acidic residues" evidence="1">
    <location>
        <begin position="29"/>
        <end position="40"/>
    </location>
</feature>
<protein>
    <submittedName>
        <fullName evidence="3">Uncharacterized protein</fullName>
    </submittedName>
</protein>
<feature type="transmembrane region" description="Helical" evidence="2">
    <location>
        <begin position="220"/>
        <end position="242"/>
    </location>
</feature>
<feature type="transmembrane region" description="Helical" evidence="2">
    <location>
        <begin position="190"/>
        <end position="213"/>
    </location>
</feature>
<dbReference type="RefSeq" id="WP_092608010.1">
    <property type="nucleotide sequence ID" value="NZ_FNHU01000002.1"/>
</dbReference>
<dbReference type="AlphaFoldDB" id="A0A1G9T8Y5"/>
<evidence type="ECO:0000256" key="1">
    <source>
        <dbReference type="SAM" id="MobiDB-lite"/>
    </source>
</evidence>
<keyword evidence="2" id="KW-1133">Transmembrane helix</keyword>
<dbReference type="EMBL" id="FNHU01000002">
    <property type="protein sequence ID" value="SDM44137.1"/>
    <property type="molecule type" value="Genomic_DNA"/>
</dbReference>
<accession>A0A1G9T8Y5</accession>
<organism evidence="3 4">
    <name type="scientific">Actinomyces ruminicola</name>
    <dbReference type="NCBI Taxonomy" id="332524"/>
    <lineage>
        <taxon>Bacteria</taxon>
        <taxon>Bacillati</taxon>
        <taxon>Actinomycetota</taxon>
        <taxon>Actinomycetes</taxon>
        <taxon>Actinomycetales</taxon>
        <taxon>Actinomycetaceae</taxon>
        <taxon>Actinomyces</taxon>
    </lineage>
</organism>
<proteinExistence type="predicted"/>
<name>A0A1G9T8Y5_9ACTO</name>
<feature type="region of interest" description="Disordered" evidence="1">
    <location>
        <begin position="1"/>
        <end position="42"/>
    </location>
</feature>
<dbReference type="OrthoDB" id="3254083at2"/>
<evidence type="ECO:0000256" key="2">
    <source>
        <dbReference type="SAM" id="Phobius"/>
    </source>
</evidence>
<gene>
    <name evidence="3" type="ORF">SAMN04487766_102266</name>
</gene>